<geneLocation type="plasmid" evidence="2 3">
    <name>unnamed3</name>
</geneLocation>
<name>A0A5B9GN83_9PROT</name>
<dbReference type="Pfam" id="PF13403">
    <property type="entry name" value="Hint_2"/>
    <property type="match status" value="1"/>
</dbReference>
<evidence type="ECO:0000259" key="1">
    <source>
        <dbReference type="Pfam" id="PF13403"/>
    </source>
</evidence>
<keyword evidence="3" id="KW-1185">Reference proteome</keyword>
<dbReference type="Proteomes" id="UP000287027">
    <property type="component" value="Plasmid unnamed3"/>
</dbReference>
<dbReference type="AlphaFoldDB" id="A0A5B9GN83"/>
<dbReference type="KEGG" id="aoy:EOV40_014820"/>
<dbReference type="SUPFAM" id="SSF51294">
    <property type="entry name" value="Hedgehog/intein (Hint) domain"/>
    <property type="match status" value="1"/>
</dbReference>
<dbReference type="EMBL" id="CP042811">
    <property type="protein sequence ID" value="QEE86989.1"/>
    <property type="molecule type" value="Genomic_DNA"/>
</dbReference>
<accession>A0A5B9GN83</accession>
<keyword evidence="2" id="KW-0614">Plasmid</keyword>
<evidence type="ECO:0000313" key="2">
    <source>
        <dbReference type="EMBL" id="QEE86989.1"/>
    </source>
</evidence>
<sequence length="571" mass="62229">MFIPPRSLIHNRLMVYIMATVTKDWSEVSQQGGTIGSPGQTTILTGSPKSAINKVTFEGDVIFNNNGNITFEEVTIPDGSSITLNSGTSITSNQSHIPSGTMNINGGSIEYPNAYQTSGPLIVNFGDTTSKNNTVTFNADALSDFTFNNVAPGDNIIIKNDYHSSSEKLIDSGDGKIEIVYYNSWAPTEANVVATFNVATKPDGTYYKASDFSLSKDSADNTTTFVCFLSGSLIQTPSGTTSIENLTVGDDVVSYVDGVATPRRVTWTGQAHCNVRAHLPDDEAGYPVRILKDAISNGVPFKDMLITAEHCLFFDGQFVPVRMLVNGRSIFFDKSITSYDYYHIETEAHSIIMADGMLTESYLDTGNRSAFLQKGNVVSIGRSRNLSWDDAAVPLTVSRETIEPLFRKIEKRADKAGFAIHTEARSLTNESNLHLTTNTGAIIRPARHSNGRVVFMIPDGVESVRIVSNASRPCDVIGPFVDDRRQLGVLVGTITLFESHRTRMLTDHLHDAQLSGWNNVEEGTMRWTSGNALLPLGERAPGTLALMAIEVRAAGPYVLDETISERQALKA</sequence>
<evidence type="ECO:0000313" key="3">
    <source>
        <dbReference type="Proteomes" id="UP000287027"/>
    </source>
</evidence>
<proteinExistence type="predicted"/>
<dbReference type="Gene3D" id="2.170.16.10">
    <property type="entry name" value="Hedgehog/Intein (Hint) domain"/>
    <property type="match status" value="1"/>
</dbReference>
<dbReference type="InterPro" id="IPR028992">
    <property type="entry name" value="Hedgehog/Intein_dom"/>
</dbReference>
<gene>
    <name evidence="2" type="ORF">EOV40_014820</name>
</gene>
<protein>
    <recommendedName>
        <fullName evidence="1">Hedgehog/Intein (Hint) domain-containing protein</fullName>
    </recommendedName>
</protein>
<dbReference type="InterPro" id="IPR036844">
    <property type="entry name" value="Hint_dom_sf"/>
</dbReference>
<reference evidence="2 3" key="1">
    <citation type="submission" date="2019-08" db="EMBL/GenBank/DDBJ databases">
        <title>Acetobacter oryzioeni sp. nov., isolated from Korean rice wine vinegar.</title>
        <authorList>
            <person name="Baek J.H."/>
            <person name="Kim K.H."/>
            <person name="Jeon C.O."/>
            <person name="Han D.M."/>
        </authorList>
    </citation>
    <scope>NUCLEOTIDE SEQUENCE [LARGE SCALE GENOMIC DNA]</scope>
    <source>
        <strain evidence="2 3">B6</strain>
        <plasmid evidence="2 3">unnamed3</plasmid>
    </source>
</reference>
<feature type="domain" description="Hedgehog/Intein (Hint)" evidence="1">
    <location>
        <begin position="226"/>
        <end position="365"/>
    </location>
</feature>
<organism evidence="2 3">
    <name type="scientific">Acetobacter oryzoeni</name>
    <dbReference type="NCBI Taxonomy" id="2500548"/>
    <lineage>
        <taxon>Bacteria</taxon>
        <taxon>Pseudomonadati</taxon>
        <taxon>Pseudomonadota</taxon>
        <taxon>Alphaproteobacteria</taxon>
        <taxon>Acetobacterales</taxon>
        <taxon>Acetobacteraceae</taxon>
        <taxon>Acetobacter</taxon>
    </lineage>
</organism>